<evidence type="ECO:0000256" key="2">
    <source>
        <dbReference type="ARBA" id="ARBA00023122"/>
    </source>
</evidence>
<keyword evidence="1" id="KW-0677">Repeat</keyword>
<comment type="caution">
    <text evidence="5">The sequence shown here is derived from an EMBL/GenBank/DDBJ whole genome shotgun (WGS) entry which is preliminary data.</text>
</comment>
<evidence type="ECO:0000313" key="5">
    <source>
        <dbReference type="EMBL" id="GFK95156.1"/>
    </source>
</evidence>
<feature type="domain" description="CBS" evidence="4">
    <location>
        <begin position="127"/>
        <end position="184"/>
    </location>
</feature>
<dbReference type="Gene3D" id="3.30.465.10">
    <property type="match status" value="1"/>
</dbReference>
<dbReference type="SMART" id="SM01091">
    <property type="entry name" value="CorC_HlyC"/>
    <property type="match status" value="1"/>
</dbReference>
<organism evidence="5 6">
    <name type="scientific">Fundidesulfovibrio magnetotacticus</name>
    <dbReference type="NCBI Taxonomy" id="2730080"/>
    <lineage>
        <taxon>Bacteria</taxon>
        <taxon>Pseudomonadati</taxon>
        <taxon>Thermodesulfobacteriota</taxon>
        <taxon>Desulfovibrionia</taxon>
        <taxon>Desulfovibrionales</taxon>
        <taxon>Desulfovibrionaceae</taxon>
        <taxon>Fundidesulfovibrio</taxon>
    </lineage>
</organism>
<accession>A0A6V8LZE4</accession>
<dbReference type="EMBL" id="BLTE01000014">
    <property type="protein sequence ID" value="GFK95156.1"/>
    <property type="molecule type" value="Genomic_DNA"/>
</dbReference>
<dbReference type="InterPro" id="IPR016169">
    <property type="entry name" value="FAD-bd_PCMH_sub2"/>
</dbReference>
<dbReference type="PANTHER" id="PTHR22777:SF17">
    <property type="entry name" value="UPF0053 PROTEIN SLL0260"/>
    <property type="match status" value="1"/>
</dbReference>
<keyword evidence="2 3" id="KW-0129">CBS domain</keyword>
<proteinExistence type="predicted"/>
<dbReference type="InterPro" id="IPR005170">
    <property type="entry name" value="Transptr-assoc_dom"/>
</dbReference>
<dbReference type="PROSITE" id="PS51371">
    <property type="entry name" value="CBS"/>
    <property type="match status" value="2"/>
</dbReference>
<dbReference type="Proteomes" id="UP000494245">
    <property type="component" value="Unassembled WGS sequence"/>
</dbReference>
<feature type="domain" description="CBS" evidence="4">
    <location>
        <begin position="61"/>
        <end position="120"/>
    </location>
</feature>
<dbReference type="GO" id="GO:0050660">
    <property type="term" value="F:flavin adenine dinucleotide binding"/>
    <property type="evidence" value="ECO:0007669"/>
    <property type="project" value="InterPro"/>
</dbReference>
<dbReference type="FunFam" id="3.10.580.10:FF:000002">
    <property type="entry name" value="Magnesium/cobalt efflux protein CorC"/>
    <property type="match status" value="1"/>
</dbReference>
<evidence type="ECO:0000259" key="4">
    <source>
        <dbReference type="PROSITE" id="PS51371"/>
    </source>
</evidence>
<dbReference type="SUPFAM" id="SSF54631">
    <property type="entry name" value="CBS-domain pair"/>
    <property type="match status" value="1"/>
</dbReference>
<dbReference type="InterPro" id="IPR046342">
    <property type="entry name" value="CBS_dom_sf"/>
</dbReference>
<protein>
    <submittedName>
        <fullName evidence="5">Magnesium and cobalt efflux protein CorC</fullName>
    </submittedName>
</protein>
<name>A0A6V8LZE4_9BACT</name>
<dbReference type="InterPro" id="IPR000644">
    <property type="entry name" value="CBS_dom"/>
</dbReference>
<reference evidence="5 6" key="1">
    <citation type="submission" date="2020-04" db="EMBL/GenBank/DDBJ databases">
        <authorList>
            <consortium name="Desulfovibrio sp. FSS-1 genome sequencing consortium"/>
            <person name="Shimoshige H."/>
            <person name="Kobayashi H."/>
            <person name="Maekawa T."/>
        </authorList>
    </citation>
    <scope>NUCLEOTIDE SEQUENCE [LARGE SCALE GENOMIC DNA]</scope>
    <source>
        <strain evidence="5 6">SIID29052-01</strain>
    </source>
</reference>
<dbReference type="CDD" id="cd04590">
    <property type="entry name" value="CBS_pair_CorC_HlyC_assoc"/>
    <property type="match status" value="1"/>
</dbReference>
<sequence length="282" mass="31780">MEEGPEGRFWSLFTRLFKGRDDLPLAELIESAQQDGEIKPEDALVLLKVLKLGEKQVADIMVPRTDMVCADEEDGVAEVTRLIVEHGHSRIPVYRENRDHILGVVHAKDLLRFLMDASAPPPPLARVMRKPLYIPETKNLREMLAEFQRARIHIAVALDEYGGTSGLVTLEDVLEEIVGEIEDEHDPTRPAEFQELENGSYRFHGRFPLEELAERFGIELNSDQVETLGGYLSDLAGRVPRPGESFEAAGRRFTVVEADRRQVRWVLAEPLPEEPGGDELPA</sequence>
<dbReference type="Pfam" id="PF00571">
    <property type="entry name" value="CBS"/>
    <property type="match status" value="2"/>
</dbReference>
<dbReference type="Gene3D" id="3.10.580.10">
    <property type="entry name" value="CBS-domain"/>
    <property type="match status" value="1"/>
</dbReference>
<evidence type="ECO:0000256" key="1">
    <source>
        <dbReference type="ARBA" id="ARBA00022737"/>
    </source>
</evidence>
<keyword evidence="6" id="KW-1185">Reference proteome</keyword>
<reference evidence="5 6" key="2">
    <citation type="submission" date="2020-05" db="EMBL/GenBank/DDBJ databases">
        <title>Draft genome sequence of Desulfovibrio sp. strainFSS-1.</title>
        <authorList>
            <person name="Shimoshige H."/>
            <person name="Kobayashi H."/>
            <person name="Maekawa T."/>
        </authorList>
    </citation>
    <scope>NUCLEOTIDE SEQUENCE [LARGE SCALE GENOMIC DNA]</scope>
    <source>
        <strain evidence="5 6">SIID29052-01</strain>
    </source>
</reference>
<dbReference type="Pfam" id="PF03471">
    <property type="entry name" value="CorC_HlyC"/>
    <property type="match status" value="1"/>
</dbReference>
<evidence type="ECO:0000313" key="6">
    <source>
        <dbReference type="Proteomes" id="UP000494245"/>
    </source>
</evidence>
<dbReference type="InterPro" id="IPR036318">
    <property type="entry name" value="FAD-bd_PCMH-like_sf"/>
</dbReference>
<dbReference type="AlphaFoldDB" id="A0A6V8LZE4"/>
<gene>
    <name evidence="5" type="primary">corC_3</name>
    <name evidence="5" type="ORF">NNJEOMEG_03014</name>
</gene>
<dbReference type="PANTHER" id="PTHR22777">
    <property type="entry name" value="HEMOLYSIN-RELATED"/>
    <property type="match status" value="1"/>
</dbReference>
<dbReference type="InterPro" id="IPR044751">
    <property type="entry name" value="Ion_transp-like_CBS"/>
</dbReference>
<dbReference type="GO" id="GO:0005886">
    <property type="term" value="C:plasma membrane"/>
    <property type="evidence" value="ECO:0007669"/>
    <property type="project" value="TreeGrafter"/>
</dbReference>
<dbReference type="SUPFAM" id="SSF56176">
    <property type="entry name" value="FAD-binding/transporter-associated domain-like"/>
    <property type="match status" value="1"/>
</dbReference>
<dbReference type="RefSeq" id="WP_173085907.1">
    <property type="nucleotide sequence ID" value="NZ_BLTE01000014.1"/>
</dbReference>
<evidence type="ECO:0000256" key="3">
    <source>
        <dbReference type="PROSITE-ProRule" id="PRU00703"/>
    </source>
</evidence>
<dbReference type="SMART" id="SM00116">
    <property type="entry name" value="CBS"/>
    <property type="match status" value="2"/>
</dbReference>